<comment type="caution">
    <text evidence="2">The sequence shown here is derived from an EMBL/GenBank/DDBJ whole genome shotgun (WGS) entry which is preliminary data.</text>
</comment>
<keyword evidence="3" id="KW-1185">Reference proteome</keyword>
<evidence type="ECO:0000313" key="2">
    <source>
        <dbReference type="EMBL" id="MDO7873434.1"/>
    </source>
</evidence>
<gene>
    <name evidence="2" type="ORF">Q5H93_01735</name>
</gene>
<evidence type="ECO:0000313" key="3">
    <source>
        <dbReference type="Proteomes" id="UP001176429"/>
    </source>
</evidence>
<feature type="signal peptide" evidence="1">
    <location>
        <begin position="1"/>
        <end position="24"/>
    </location>
</feature>
<protein>
    <submittedName>
        <fullName evidence="2">DUF4783 domain-containing protein</fullName>
    </submittedName>
</protein>
<reference evidence="2" key="1">
    <citation type="submission" date="2023-07" db="EMBL/GenBank/DDBJ databases">
        <authorList>
            <person name="Kim M.K."/>
        </authorList>
    </citation>
    <scope>NUCLEOTIDE SEQUENCE</scope>
    <source>
        <strain evidence="2">ASUV-10-1</strain>
    </source>
</reference>
<dbReference type="InterPro" id="IPR031977">
    <property type="entry name" value="DUF4783"/>
</dbReference>
<dbReference type="Proteomes" id="UP001176429">
    <property type="component" value="Unassembled WGS sequence"/>
</dbReference>
<name>A0ABT9B579_9BACT</name>
<dbReference type="Gene3D" id="3.10.450.50">
    <property type="match status" value="1"/>
</dbReference>
<feature type="chain" id="PRO_5046784270" evidence="1">
    <location>
        <begin position="25"/>
        <end position="134"/>
    </location>
</feature>
<accession>A0ABT9B579</accession>
<organism evidence="2 3">
    <name type="scientific">Hymenobacter aranciens</name>
    <dbReference type="NCBI Taxonomy" id="3063996"/>
    <lineage>
        <taxon>Bacteria</taxon>
        <taxon>Pseudomonadati</taxon>
        <taxon>Bacteroidota</taxon>
        <taxon>Cytophagia</taxon>
        <taxon>Cytophagales</taxon>
        <taxon>Hymenobacteraceae</taxon>
        <taxon>Hymenobacter</taxon>
    </lineage>
</organism>
<sequence>MKRYLFRTLLFGWLLMLGTVAAHAQTDNLAAVRLALRNGSSRELAQYLAPTVKVGFSGDEQSYSSTQAELVMKDFFAKTAPSSFEYIHQGGTTEGQIQYAIGRYTGRGGVYRVFVKLKPARGALLIETIDFTKE</sequence>
<evidence type="ECO:0000256" key="1">
    <source>
        <dbReference type="SAM" id="SignalP"/>
    </source>
</evidence>
<dbReference type="EMBL" id="JAUQSY010000001">
    <property type="protein sequence ID" value="MDO7873434.1"/>
    <property type="molecule type" value="Genomic_DNA"/>
</dbReference>
<dbReference type="RefSeq" id="WP_305004748.1">
    <property type="nucleotide sequence ID" value="NZ_JAUQSY010000001.1"/>
</dbReference>
<proteinExistence type="predicted"/>
<dbReference type="Pfam" id="PF16022">
    <property type="entry name" value="DUF4783"/>
    <property type="match status" value="1"/>
</dbReference>
<keyword evidence="1" id="KW-0732">Signal</keyword>